<dbReference type="EMBL" id="CP063190">
    <property type="protein sequence ID" value="WCZ33468.1"/>
    <property type="molecule type" value="Genomic_DNA"/>
</dbReference>
<dbReference type="Proteomes" id="UP001220577">
    <property type="component" value="Chromosome"/>
</dbReference>
<evidence type="ECO:0000313" key="2">
    <source>
        <dbReference type="Proteomes" id="UP001220577"/>
    </source>
</evidence>
<evidence type="ECO:0008006" key="3">
    <source>
        <dbReference type="Google" id="ProtNLM"/>
    </source>
</evidence>
<keyword evidence="2" id="KW-1185">Reference proteome</keyword>
<gene>
    <name evidence="1" type="ORF">CIHUM_00030</name>
</gene>
<proteinExistence type="predicted"/>
<name>A0ABY7UB32_9CORY</name>
<reference evidence="1 2" key="1">
    <citation type="submission" date="2020-10" db="EMBL/GenBank/DDBJ databases">
        <title>Complete genome sequence of Corynebacterium ihumii DSM 45751.</title>
        <authorList>
            <person name="Ruckert C."/>
            <person name="Albersmeier A."/>
            <person name="Busche T."/>
            <person name="Jaenicke S."/>
            <person name="Winkler A."/>
            <person name="Friethjonsson O.H."/>
            <person name="Hreggviethsson G.O."/>
            <person name="Lambert C."/>
            <person name="Badcock D."/>
            <person name="Bernaerts K."/>
            <person name="Anne J."/>
            <person name="Economou A."/>
            <person name="Kalinowski J."/>
        </authorList>
    </citation>
    <scope>NUCLEOTIDE SEQUENCE [LARGE SCALE GENOMIC DNA]</scope>
    <source>
        <strain evidence="1 2">DSM 45751</strain>
    </source>
</reference>
<dbReference type="InterPro" id="IPR054211">
    <property type="entry name" value="DUF6918"/>
</dbReference>
<accession>A0ABY7UB32</accession>
<protein>
    <recommendedName>
        <fullName evidence="3">DUF2059 domain-containing protein</fullName>
    </recommendedName>
</protein>
<sequence length="167" mass="17660">MVEELQPRTAGPAPAVFPVKLVAMTDLSQLLDAAKRPQVVQEITTLVDDTVARQSGLTGMALKSAVAAGKKADADAISKGVNKFLPQIVDELNPHWSAYQASGQQGFGEFLSGREDDVVKAMLDAGDKQADSMPGAIKKVYSTLRGKAAKIVGPSLPQLGEIVERFA</sequence>
<dbReference type="Pfam" id="PF21893">
    <property type="entry name" value="DUF6918"/>
    <property type="match status" value="1"/>
</dbReference>
<evidence type="ECO:0000313" key="1">
    <source>
        <dbReference type="EMBL" id="WCZ33468.1"/>
    </source>
</evidence>
<organism evidence="1 2">
    <name type="scientific">Corynebacterium ihumii</name>
    <dbReference type="NCBI Taxonomy" id="1232427"/>
    <lineage>
        <taxon>Bacteria</taxon>
        <taxon>Bacillati</taxon>
        <taxon>Actinomycetota</taxon>
        <taxon>Actinomycetes</taxon>
        <taxon>Mycobacteriales</taxon>
        <taxon>Corynebacteriaceae</taxon>
        <taxon>Corynebacterium</taxon>
    </lineage>
</organism>